<dbReference type="GO" id="GO:0016020">
    <property type="term" value="C:membrane"/>
    <property type="evidence" value="ECO:0007669"/>
    <property type="project" value="UniProtKB-SubCell"/>
</dbReference>
<dbReference type="AlphaFoldDB" id="A0A2Z6IEH2"/>
<dbReference type="Proteomes" id="UP000280188">
    <property type="component" value="Chromosome"/>
</dbReference>
<dbReference type="Pfam" id="PF07963">
    <property type="entry name" value="N_methyl"/>
    <property type="match status" value="1"/>
</dbReference>
<dbReference type="EMBL" id="AP018795">
    <property type="protein sequence ID" value="BBF63971.1"/>
    <property type="molecule type" value="Genomic_DNA"/>
</dbReference>
<evidence type="ECO:0000256" key="4">
    <source>
        <dbReference type="ARBA" id="ARBA00022692"/>
    </source>
</evidence>
<dbReference type="KEGG" id="afj:AFERRID_01890"/>
<dbReference type="PROSITE" id="PS00409">
    <property type="entry name" value="PROKAR_NTER_METHYL"/>
    <property type="match status" value="1"/>
</dbReference>
<accession>A0A2Z6IEH2</accession>
<evidence type="ECO:0000313" key="7">
    <source>
        <dbReference type="EMBL" id="BBF63971.1"/>
    </source>
</evidence>
<evidence type="ECO:0000256" key="2">
    <source>
        <dbReference type="ARBA" id="ARBA00005233"/>
    </source>
</evidence>
<gene>
    <name evidence="7" type="ORF">AFERRID_01890</name>
</gene>
<dbReference type="InterPro" id="IPR012902">
    <property type="entry name" value="N_methyl_site"/>
</dbReference>
<keyword evidence="4" id="KW-0812">Transmembrane</keyword>
<dbReference type="PANTHER" id="PTHR30093">
    <property type="entry name" value="GENERAL SECRETION PATHWAY PROTEIN G"/>
    <property type="match status" value="1"/>
</dbReference>
<dbReference type="Gene3D" id="3.30.700.10">
    <property type="entry name" value="Glycoprotein, Type 4 Pilin"/>
    <property type="match status" value="1"/>
</dbReference>
<dbReference type="GO" id="GO:0015627">
    <property type="term" value="C:type II protein secretion system complex"/>
    <property type="evidence" value="ECO:0007669"/>
    <property type="project" value="InterPro"/>
</dbReference>
<evidence type="ECO:0000256" key="3">
    <source>
        <dbReference type="ARBA" id="ARBA00022481"/>
    </source>
</evidence>
<keyword evidence="8" id="KW-1185">Reference proteome</keyword>
<keyword evidence="6" id="KW-0472">Membrane</keyword>
<evidence type="ECO:0000256" key="6">
    <source>
        <dbReference type="ARBA" id="ARBA00023136"/>
    </source>
</evidence>
<dbReference type="SUPFAM" id="SSF54523">
    <property type="entry name" value="Pili subunits"/>
    <property type="match status" value="1"/>
</dbReference>
<dbReference type="InterPro" id="IPR045584">
    <property type="entry name" value="Pilin-like"/>
</dbReference>
<protein>
    <submittedName>
        <fullName evidence="7">Fimbrial protein</fullName>
    </submittedName>
</protein>
<evidence type="ECO:0000256" key="1">
    <source>
        <dbReference type="ARBA" id="ARBA00004167"/>
    </source>
</evidence>
<evidence type="ECO:0000256" key="5">
    <source>
        <dbReference type="ARBA" id="ARBA00022989"/>
    </source>
</evidence>
<name>A0A2Z6IEH2_ACIFI</name>
<dbReference type="PRINTS" id="PR00885">
    <property type="entry name" value="BCTERIALGSPH"/>
</dbReference>
<sequence length="173" mass="17551">MRSQTIKIQRNSGFTLIELMIVIAIIGILAAIAIPQYFAYIETAKAQTVSGNLKIAVDAVTNALAASNNAVSTNIYSTLNGQAAHDVADPVYGSGTPAFIAAPGTQAGKCGQVLIDAATISQTGPQQVSVQVSTTNCTGSLGTVIARACSAEGFIHAATTTGVIITQNGAVTP</sequence>
<dbReference type="InterPro" id="IPR002416">
    <property type="entry name" value="T2SS_protein-GspH"/>
</dbReference>
<dbReference type="RefSeq" id="WP_126604195.1">
    <property type="nucleotide sequence ID" value="NZ_AP018795.1"/>
</dbReference>
<dbReference type="GO" id="GO:0015628">
    <property type="term" value="P:protein secretion by the type II secretion system"/>
    <property type="evidence" value="ECO:0007669"/>
    <property type="project" value="InterPro"/>
</dbReference>
<dbReference type="PANTHER" id="PTHR30093:SF34">
    <property type="entry name" value="PREPILIN PEPTIDASE-DEPENDENT PROTEIN D"/>
    <property type="match status" value="1"/>
</dbReference>
<evidence type="ECO:0000313" key="8">
    <source>
        <dbReference type="Proteomes" id="UP000280188"/>
    </source>
</evidence>
<dbReference type="NCBIfam" id="TIGR02532">
    <property type="entry name" value="IV_pilin_GFxxxE"/>
    <property type="match status" value="1"/>
</dbReference>
<organism evidence="7 8">
    <name type="scientific">Acidithiobacillus ferridurans</name>
    <dbReference type="NCBI Taxonomy" id="1232575"/>
    <lineage>
        <taxon>Bacteria</taxon>
        <taxon>Pseudomonadati</taxon>
        <taxon>Pseudomonadota</taxon>
        <taxon>Acidithiobacillia</taxon>
        <taxon>Acidithiobacillales</taxon>
        <taxon>Acidithiobacillaceae</taxon>
        <taxon>Acidithiobacillus</taxon>
    </lineage>
</organism>
<keyword evidence="3" id="KW-0488">Methylation</keyword>
<comment type="similarity">
    <text evidence="2">Belongs to the N-Me-Phe pilin family.</text>
</comment>
<reference evidence="7 8" key="1">
    <citation type="journal article" date="2018" name="Microbiol. Resour. Announc.">
        <title>Complete Genome Sequence of Acidithiobacillus ferridurans JCM 18981.</title>
        <authorList>
            <person name="Miyauchi T."/>
            <person name="Kouzuma A."/>
            <person name="Abe T."/>
            <person name="Watanabe K."/>
        </authorList>
    </citation>
    <scope>NUCLEOTIDE SEQUENCE [LARGE SCALE GENOMIC DNA]</scope>
    <source>
        <strain evidence="8">ATCC 33020 / DSM 29468 / JCM 18981 / 11Fe</strain>
    </source>
</reference>
<proteinExistence type="inferred from homology"/>
<comment type="subcellular location">
    <subcellularLocation>
        <location evidence="1">Membrane</location>
        <topology evidence="1">Single-pass membrane protein</topology>
    </subcellularLocation>
</comment>
<keyword evidence="5" id="KW-1133">Transmembrane helix</keyword>